<keyword evidence="5" id="KW-0378">Hydrolase</keyword>
<sequence length="427" mass="46946">MDERLSLLLHEVEERENELLKLLSDLVAFPTLSPPARNTSKAQAYVANTLQAMDFTIDTWDLYPGDPVVVGTKQGQHPDQSKSLIINGHVDVAAMEESEKWEYPPFDCTVTKENIYGRGVADMKGGMAGALFALKLLHKAGIEPAGNIHFQSVVGEEVGEAGTKSCGEKGYMADLALVVDTSDCQIQGQGGVITGWITVESPTTFHDANRRSMIHAGGGVYGASAIEKMMKMISALQELERHWSVIKSSPGFPPGSMTINPAVIEGGRHPAFVADRCSLWITVHYYPEEHYEDVIQEIEEHLFQTAKADPWLKNHLPQFSWGGTSMIEEKGEIFPAFSVDHNHSGVQSLAQAHQLIHQTTVDYSMSPTVTDGGWLAEAGIPTVLYGPGKLAQAHAVNESLERNQLLQFTKTMVAFLYEWFQQPKRGG</sequence>
<dbReference type="SUPFAM" id="SSF53187">
    <property type="entry name" value="Zn-dependent exopeptidases"/>
    <property type="match status" value="1"/>
</dbReference>
<dbReference type="InterPro" id="IPR010182">
    <property type="entry name" value="ArgE/DapE"/>
</dbReference>
<accession>A0A024P9A1</accession>
<evidence type="ECO:0000256" key="4">
    <source>
        <dbReference type="ARBA" id="ARBA00022723"/>
    </source>
</evidence>
<keyword evidence="6" id="KW-0862">Zinc</keyword>
<evidence type="ECO:0000256" key="6">
    <source>
        <dbReference type="ARBA" id="ARBA00022833"/>
    </source>
</evidence>
<dbReference type="Gene3D" id="3.40.630.10">
    <property type="entry name" value="Zn peptidases"/>
    <property type="match status" value="2"/>
</dbReference>
<dbReference type="Gene3D" id="3.30.70.360">
    <property type="match status" value="1"/>
</dbReference>
<evidence type="ECO:0000256" key="2">
    <source>
        <dbReference type="ARBA" id="ARBA00001947"/>
    </source>
</evidence>
<evidence type="ECO:0000256" key="1">
    <source>
        <dbReference type="ARBA" id="ARBA00001941"/>
    </source>
</evidence>
<dbReference type="GO" id="GO:0046872">
    <property type="term" value="F:metal ion binding"/>
    <property type="evidence" value="ECO:0007669"/>
    <property type="project" value="UniProtKB-KW"/>
</dbReference>
<organism evidence="9 10">
    <name type="scientific">Halobacillus karajensis</name>
    <dbReference type="NCBI Taxonomy" id="195088"/>
    <lineage>
        <taxon>Bacteria</taxon>
        <taxon>Bacillati</taxon>
        <taxon>Bacillota</taxon>
        <taxon>Bacilli</taxon>
        <taxon>Bacillales</taxon>
        <taxon>Bacillaceae</taxon>
        <taxon>Halobacillus</taxon>
    </lineage>
</organism>
<feature type="domain" description="Peptidase M20 dimerisation" evidence="8">
    <location>
        <begin position="214"/>
        <end position="307"/>
    </location>
</feature>
<comment type="cofactor">
    <cofactor evidence="2">
        <name>Zn(2+)</name>
        <dbReference type="ChEBI" id="CHEBI:29105"/>
    </cofactor>
</comment>
<evidence type="ECO:0000313" key="9">
    <source>
        <dbReference type="EMBL" id="CDQ25271.1"/>
    </source>
</evidence>
<gene>
    <name evidence="9" type="ORF">BN983_03585</name>
</gene>
<comment type="similarity">
    <text evidence="3">Belongs to the peptidase M20A family.</text>
</comment>
<reference evidence="9 10" key="2">
    <citation type="submission" date="2014-05" db="EMBL/GenBank/DDBJ databases">
        <title>Draft genome sequence of Halobacillus karajensis HK-03.</title>
        <authorList>
            <person name="Khelaifia S."/>
            <person name="Croce O."/>
            <person name="Lagier J.C."/>
            <person name="Raoult D."/>
        </authorList>
    </citation>
    <scope>NUCLEOTIDE SEQUENCE [LARGE SCALE GENOMIC DNA]</scope>
    <source>
        <strain evidence="9 10">HD-03</strain>
    </source>
</reference>
<comment type="cofactor">
    <cofactor evidence="1">
        <name>Co(2+)</name>
        <dbReference type="ChEBI" id="CHEBI:48828"/>
    </cofactor>
</comment>
<dbReference type="SUPFAM" id="SSF55031">
    <property type="entry name" value="Bacterial exopeptidase dimerisation domain"/>
    <property type="match status" value="1"/>
</dbReference>
<dbReference type="NCBIfam" id="TIGR01910">
    <property type="entry name" value="DapE-ArgE"/>
    <property type="match status" value="1"/>
</dbReference>
<proteinExistence type="inferred from homology"/>
<dbReference type="InterPro" id="IPR011650">
    <property type="entry name" value="Peptidase_M20_dimer"/>
</dbReference>
<reference evidence="10" key="1">
    <citation type="submission" date="2014-03" db="EMBL/GenBank/DDBJ databases">
        <authorList>
            <person name="Urmite Genomes U."/>
        </authorList>
    </citation>
    <scope>NUCLEOTIDE SEQUENCE [LARGE SCALE GENOMIC DNA]</scope>
    <source>
        <strain evidence="10">HD-03</strain>
    </source>
</reference>
<evidence type="ECO:0000256" key="7">
    <source>
        <dbReference type="ARBA" id="ARBA00023285"/>
    </source>
</evidence>
<keyword evidence="10" id="KW-1185">Reference proteome</keyword>
<name>A0A024P9A1_9BACI</name>
<dbReference type="InterPro" id="IPR036264">
    <property type="entry name" value="Bact_exopeptidase_dim_dom"/>
</dbReference>
<keyword evidence="4" id="KW-0479">Metal-binding</keyword>
<evidence type="ECO:0000256" key="3">
    <source>
        <dbReference type="ARBA" id="ARBA00006247"/>
    </source>
</evidence>
<dbReference type="Pfam" id="PF01546">
    <property type="entry name" value="Peptidase_M20"/>
    <property type="match status" value="1"/>
</dbReference>
<dbReference type="Pfam" id="PF07687">
    <property type="entry name" value="M20_dimer"/>
    <property type="match status" value="1"/>
</dbReference>
<dbReference type="Proteomes" id="UP000028868">
    <property type="component" value="Unassembled WGS sequence"/>
</dbReference>
<dbReference type="RefSeq" id="WP_035510644.1">
    <property type="nucleotide sequence ID" value="NZ_CCDH010000002.1"/>
</dbReference>
<dbReference type="InterPro" id="IPR050072">
    <property type="entry name" value="Peptidase_M20A"/>
</dbReference>
<dbReference type="GO" id="GO:0016787">
    <property type="term" value="F:hydrolase activity"/>
    <property type="evidence" value="ECO:0007669"/>
    <property type="project" value="UniProtKB-KW"/>
</dbReference>
<dbReference type="PANTHER" id="PTHR43808:SF24">
    <property type="entry name" value="N-FORMYL-4-AMINO-5-AMINOMETHYL-2-METHYLPYRIMIDINE DEFORMYLASE"/>
    <property type="match status" value="1"/>
</dbReference>
<keyword evidence="7" id="KW-0170">Cobalt</keyword>
<dbReference type="NCBIfam" id="NF006370">
    <property type="entry name" value="PRK08596.1"/>
    <property type="match status" value="1"/>
</dbReference>
<dbReference type="PANTHER" id="PTHR43808">
    <property type="entry name" value="ACETYLORNITHINE DEACETYLASE"/>
    <property type="match status" value="1"/>
</dbReference>
<dbReference type="InterPro" id="IPR002933">
    <property type="entry name" value="Peptidase_M20"/>
</dbReference>
<protein>
    <submittedName>
        <fullName evidence="9">N-formyl-4-amino-5-aminomethyl-2-methylpyrimidine deformylase</fullName>
    </submittedName>
</protein>
<evidence type="ECO:0000256" key="5">
    <source>
        <dbReference type="ARBA" id="ARBA00022801"/>
    </source>
</evidence>
<dbReference type="EMBL" id="CCDI010000004">
    <property type="protein sequence ID" value="CDQ25271.1"/>
    <property type="molecule type" value="Genomic_DNA"/>
</dbReference>
<comment type="caution">
    <text evidence="9">The sequence shown here is derived from an EMBL/GenBank/DDBJ whole genome shotgun (WGS) entry which is preliminary data.</text>
</comment>
<dbReference type="AlphaFoldDB" id="A0A024P9A1"/>
<evidence type="ECO:0000259" key="8">
    <source>
        <dbReference type="Pfam" id="PF07687"/>
    </source>
</evidence>
<evidence type="ECO:0000313" key="10">
    <source>
        <dbReference type="Proteomes" id="UP000028868"/>
    </source>
</evidence>